<evidence type="ECO:0000313" key="2">
    <source>
        <dbReference type="EMBL" id="MFD2115908.1"/>
    </source>
</evidence>
<proteinExistence type="predicted"/>
<feature type="signal peptide" evidence="1">
    <location>
        <begin position="1"/>
        <end position="31"/>
    </location>
</feature>
<evidence type="ECO:0000313" key="3">
    <source>
        <dbReference type="Proteomes" id="UP001597362"/>
    </source>
</evidence>
<dbReference type="Proteomes" id="UP001597362">
    <property type="component" value="Unassembled WGS sequence"/>
</dbReference>
<keyword evidence="3" id="KW-1185">Reference proteome</keyword>
<keyword evidence="1" id="KW-0732">Signal</keyword>
<protein>
    <submittedName>
        <fullName evidence="2">Uncharacterized protein</fullName>
    </submittedName>
</protein>
<dbReference type="EMBL" id="JBHUHO010000029">
    <property type="protein sequence ID" value="MFD2115908.1"/>
    <property type="molecule type" value="Genomic_DNA"/>
</dbReference>
<accession>A0ABW4YJQ0</accession>
<sequence length="151" mass="17398">MQQLKSTIRTLVCIFMLSSIIISNVPAVSFASDQTATSQIQVFDIKQEKIVLQVENNKRFQKYANKIIKKMDTLAPQLQISTDCTHIIKLPLLEPREIKLKDQVIVAHELFIFNCENEEPLVLVFSEQRKPFLFQCDTNAKKLMKMIEKAA</sequence>
<evidence type="ECO:0000256" key="1">
    <source>
        <dbReference type="SAM" id="SignalP"/>
    </source>
</evidence>
<reference evidence="3" key="1">
    <citation type="journal article" date="2019" name="Int. J. Syst. Evol. Microbiol.">
        <title>The Global Catalogue of Microorganisms (GCM) 10K type strain sequencing project: providing services to taxonomists for standard genome sequencing and annotation.</title>
        <authorList>
            <consortium name="The Broad Institute Genomics Platform"/>
            <consortium name="The Broad Institute Genome Sequencing Center for Infectious Disease"/>
            <person name="Wu L."/>
            <person name="Ma J."/>
        </authorList>
    </citation>
    <scope>NUCLEOTIDE SEQUENCE [LARGE SCALE GENOMIC DNA]</scope>
    <source>
        <strain evidence="3">GH52</strain>
    </source>
</reference>
<comment type="caution">
    <text evidence="2">The sequence shown here is derived from an EMBL/GenBank/DDBJ whole genome shotgun (WGS) entry which is preliminary data.</text>
</comment>
<gene>
    <name evidence="2" type="ORF">ACFSJH_09255</name>
</gene>
<organism evidence="2 3">
    <name type="scientific">Paenibacillus yanchengensis</name>
    <dbReference type="NCBI Taxonomy" id="2035833"/>
    <lineage>
        <taxon>Bacteria</taxon>
        <taxon>Bacillati</taxon>
        <taxon>Bacillota</taxon>
        <taxon>Bacilli</taxon>
        <taxon>Bacillales</taxon>
        <taxon>Paenibacillaceae</taxon>
        <taxon>Paenibacillus</taxon>
    </lineage>
</organism>
<dbReference type="RefSeq" id="WP_377771557.1">
    <property type="nucleotide sequence ID" value="NZ_JBHUHO010000029.1"/>
</dbReference>
<feature type="chain" id="PRO_5047462874" evidence="1">
    <location>
        <begin position="32"/>
        <end position="151"/>
    </location>
</feature>
<name>A0ABW4YJQ0_9BACL</name>